<dbReference type="Gene3D" id="3.90.1150.30">
    <property type="match status" value="1"/>
</dbReference>
<evidence type="ECO:0000313" key="1">
    <source>
        <dbReference type="EMBL" id="MDV6281805.1"/>
    </source>
</evidence>
<dbReference type="InterPro" id="IPR058532">
    <property type="entry name" value="YjbR/MT2646/Rv2570-like"/>
</dbReference>
<comment type="caution">
    <text evidence="1">The sequence shown here is derived from an EMBL/GenBank/DDBJ whole genome shotgun (WGS) entry which is preliminary data.</text>
</comment>
<evidence type="ECO:0000313" key="2">
    <source>
        <dbReference type="Proteomes" id="UP001185737"/>
    </source>
</evidence>
<sequence>MEATKLQERAAARAEELPGAGLEHPFGDGWGVFKVRGKIFMLLTHVTGEPMVILKTDPAEGKALQASHEHITPGYHMNKQHWITLTPGGDIDAQLVDDLVTESYLLVVEKLPRTQRPIDPDRFGQGRA</sequence>
<keyword evidence="1" id="KW-0238">DNA-binding</keyword>
<dbReference type="GO" id="GO:0003677">
    <property type="term" value="F:DNA binding"/>
    <property type="evidence" value="ECO:0007669"/>
    <property type="project" value="UniProtKB-KW"/>
</dbReference>
<organism evidence="1 2">
    <name type="scientific">Rhodococcus jostii</name>
    <dbReference type="NCBI Taxonomy" id="132919"/>
    <lineage>
        <taxon>Bacteria</taxon>
        <taxon>Bacillati</taxon>
        <taxon>Actinomycetota</taxon>
        <taxon>Actinomycetes</taxon>
        <taxon>Mycobacteriales</taxon>
        <taxon>Nocardiaceae</taxon>
        <taxon>Rhodococcus</taxon>
    </lineage>
</organism>
<dbReference type="PANTHER" id="PTHR35145">
    <property type="entry name" value="CYTOPLASMIC PROTEIN-RELATED"/>
    <property type="match status" value="1"/>
</dbReference>
<dbReference type="Pfam" id="PF04237">
    <property type="entry name" value="YjbR"/>
    <property type="match status" value="1"/>
</dbReference>
<dbReference type="InterPro" id="IPR007351">
    <property type="entry name" value="YjbR"/>
</dbReference>
<protein>
    <submittedName>
        <fullName evidence="1">MmcQ/YjbR family DNA-binding protein</fullName>
    </submittedName>
</protein>
<gene>
    <name evidence="1" type="ORF">R3Q59_14950</name>
</gene>
<dbReference type="InterPro" id="IPR038056">
    <property type="entry name" value="YjbR-like_sf"/>
</dbReference>
<proteinExistence type="predicted"/>
<accession>A0ABU4CE27</accession>
<dbReference type="RefSeq" id="WP_283351301.1">
    <property type="nucleotide sequence ID" value="NZ_JAWLKA010000007.1"/>
</dbReference>
<reference evidence="1 2" key="1">
    <citation type="submission" date="2023-10" db="EMBL/GenBank/DDBJ databases">
        <title>Development of a sustainable strategy for remediation of hydrocarbon-contaminated territories based on the waste exchange concept.</title>
        <authorList>
            <person name="Krivoruchko A."/>
        </authorList>
    </citation>
    <scope>NUCLEOTIDE SEQUENCE [LARGE SCALE GENOMIC DNA]</scope>
    <source>
        <strain evidence="1 2">IEGM 60</strain>
    </source>
</reference>
<dbReference type="Proteomes" id="UP001185737">
    <property type="component" value="Unassembled WGS sequence"/>
</dbReference>
<dbReference type="PANTHER" id="PTHR35145:SF1">
    <property type="entry name" value="CYTOPLASMIC PROTEIN"/>
    <property type="match status" value="1"/>
</dbReference>
<dbReference type="EMBL" id="JAWLKA010000007">
    <property type="protein sequence ID" value="MDV6281805.1"/>
    <property type="molecule type" value="Genomic_DNA"/>
</dbReference>
<dbReference type="SUPFAM" id="SSF142906">
    <property type="entry name" value="YjbR-like"/>
    <property type="match status" value="1"/>
</dbReference>
<keyword evidence="2" id="KW-1185">Reference proteome</keyword>
<name>A0ABU4CE27_RHOJO</name>